<feature type="compositionally biased region" description="Basic residues" evidence="1">
    <location>
        <begin position="166"/>
        <end position="176"/>
    </location>
</feature>
<feature type="compositionally biased region" description="Polar residues" evidence="1">
    <location>
        <begin position="63"/>
        <end position="79"/>
    </location>
</feature>
<feature type="compositionally biased region" description="Polar residues" evidence="1">
    <location>
        <begin position="177"/>
        <end position="189"/>
    </location>
</feature>
<dbReference type="EMBL" id="SPLM01000042">
    <property type="protein sequence ID" value="TMW63943.1"/>
    <property type="molecule type" value="Genomic_DNA"/>
</dbReference>
<evidence type="ECO:0000313" key="2">
    <source>
        <dbReference type="EMBL" id="TMW63943.1"/>
    </source>
</evidence>
<feature type="compositionally biased region" description="Low complexity" evidence="1">
    <location>
        <begin position="126"/>
        <end position="142"/>
    </location>
</feature>
<comment type="caution">
    <text evidence="2">The sequence shown here is derived from an EMBL/GenBank/DDBJ whole genome shotgun (WGS) entry which is preliminary data.</text>
</comment>
<organism evidence="2 3">
    <name type="scientific">Pythium oligandrum</name>
    <name type="common">Mycoparasitic fungus</name>
    <dbReference type="NCBI Taxonomy" id="41045"/>
    <lineage>
        <taxon>Eukaryota</taxon>
        <taxon>Sar</taxon>
        <taxon>Stramenopiles</taxon>
        <taxon>Oomycota</taxon>
        <taxon>Peronosporomycetes</taxon>
        <taxon>Pythiales</taxon>
        <taxon>Pythiaceae</taxon>
        <taxon>Pythium</taxon>
    </lineage>
</organism>
<protein>
    <submittedName>
        <fullName evidence="2">Uncharacterized protein</fullName>
    </submittedName>
</protein>
<gene>
    <name evidence="2" type="ORF">Poli38472_014648</name>
</gene>
<accession>A0A8K1FMS7</accession>
<dbReference type="AlphaFoldDB" id="A0A8K1FMS7"/>
<reference evidence="2" key="1">
    <citation type="submission" date="2019-03" db="EMBL/GenBank/DDBJ databases">
        <title>Long read genome sequence of the mycoparasitic Pythium oligandrum ATCC 38472 isolated from sugarbeet rhizosphere.</title>
        <authorList>
            <person name="Gaulin E."/>
        </authorList>
    </citation>
    <scope>NUCLEOTIDE SEQUENCE</scope>
    <source>
        <strain evidence="2">ATCC 38472_TT</strain>
    </source>
</reference>
<evidence type="ECO:0000313" key="3">
    <source>
        <dbReference type="Proteomes" id="UP000794436"/>
    </source>
</evidence>
<dbReference type="OrthoDB" id="58453at2759"/>
<feature type="region of interest" description="Disordered" evidence="1">
    <location>
        <begin position="1"/>
        <end position="196"/>
    </location>
</feature>
<keyword evidence="3" id="KW-1185">Reference proteome</keyword>
<evidence type="ECO:0000256" key="1">
    <source>
        <dbReference type="SAM" id="MobiDB-lite"/>
    </source>
</evidence>
<proteinExistence type="predicted"/>
<feature type="compositionally biased region" description="Polar residues" evidence="1">
    <location>
        <begin position="94"/>
        <end position="103"/>
    </location>
</feature>
<name>A0A8K1FMS7_PYTOL</name>
<dbReference type="Proteomes" id="UP000794436">
    <property type="component" value="Unassembled WGS sequence"/>
</dbReference>
<sequence length="252" mass="28368">MGLPSVPSVKTPRKWIAGRMSNRFRRGNNGETEPVMESLPEDGPQEPESEHPPTENQGDAEAVNSNRATRMSRVSSLFTRPTYKRSSTTRESRAQSNMETASTPRRRMNPKQWIMSKMPFRRAKSESSARSTVSRASTTTSTEPDEQPTPGNARRSRVYSVFNRPTLKKPKIRGKRAQSNFEMSDSQYTDDSSVGLDDSSVGRKGWKPCAFCSRSFQFKTSKYRDYCSVDCKTASLLSKGAENPKGRACEWI</sequence>